<proteinExistence type="predicted"/>
<feature type="compositionally biased region" description="Pro residues" evidence="1">
    <location>
        <begin position="421"/>
        <end position="430"/>
    </location>
</feature>
<feature type="compositionally biased region" description="Basic and acidic residues" evidence="1">
    <location>
        <begin position="335"/>
        <end position="353"/>
    </location>
</feature>
<feature type="compositionally biased region" description="Acidic residues" evidence="1">
    <location>
        <begin position="285"/>
        <end position="295"/>
    </location>
</feature>
<evidence type="ECO:0000313" key="4">
    <source>
        <dbReference type="Proteomes" id="UP000518752"/>
    </source>
</evidence>
<dbReference type="SMART" id="SM00233">
    <property type="entry name" value="PH"/>
    <property type="match status" value="1"/>
</dbReference>
<dbReference type="InterPro" id="IPR001849">
    <property type="entry name" value="PH_domain"/>
</dbReference>
<feature type="compositionally biased region" description="Low complexity" evidence="1">
    <location>
        <begin position="368"/>
        <end position="381"/>
    </location>
</feature>
<dbReference type="OrthoDB" id="43122at2759"/>
<feature type="compositionally biased region" description="Pro residues" evidence="1">
    <location>
        <begin position="494"/>
        <end position="503"/>
    </location>
</feature>
<sequence>MAPAALTAFYDELGTSNIAAFTVPQQPASLLDSDPFADLSAPPTPPTPLTSPLTPKFPLPRHTSPSLPSLATLAKMNVTIPRKIRRGNVGARLPFEPWDLLPPETPSHSLASEDEDYGELVNSPTRPRFSQLPLSPACLYSGPSSSSSSSFDVSSVSSSSSSEIHHHCELINIQGDPVPAVQIDHTTSSSSSSITSTVQTDSPSSSLFLRRRMSAQTAEMWIRGGNASSEQRGHSSNSTAWSNTSSNIGRARSAGRSLDGNGGYDSDRDRRNHSLPTSFLHSFSSEDEVEDDSGDDYGPPPTEAPLPPARANSDDDDVPLARSIPTALKAQQSIRIKDREAREKRRREREARAAARNNQQAALRSPLSSSSQEAAFQASNAPRLPRRVAAHSTPLPFGIEELSQKLENVRYTNQSNARSAPLPPSSPPPQDMASHLPARTIRPMRSFHKSEPRKFTDDWNQLHIPLEPEIKARARSRSTASREDPTSHARSPHLHPPPPPPPAVDDFGKLERKRTVKTTADAAGVKAGTLRTSIEPARSTPLPAPAEVIPRQNNTKVTLIQQRVFIGDRQRFVVIEISPSTSAGDVIHMVESQGALKEWRGSGGWMLFEIAQDFGMERPVRDFELLSDIEAAWNKDKLVNVFMLKLTPLAPILRRSAIPSSSPTHFGYVEWESKRGKWNKRYLMLKEHALWISKRDNASIILFPNGRDEVLLCSLSNFDAYQFTRLVKAPKEFTFAVKSTDNLSFFEDTADYMHVFSCKAEAGGKWMEKILLARSYVLHQERNILFNKTPKSPPSAPAVAAQSGATGLSRSITKKAAPQPFVNHDPDSIFEPGSLLRS</sequence>
<dbReference type="InterPro" id="IPR011993">
    <property type="entry name" value="PH-like_dom_sf"/>
</dbReference>
<dbReference type="AlphaFoldDB" id="A0A8H5HU05"/>
<dbReference type="PANTHER" id="PTHR38700:SF1">
    <property type="entry name" value="PH DOMAIN-CONTAINING PROTEIN"/>
    <property type="match status" value="1"/>
</dbReference>
<feature type="compositionally biased region" description="Pro residues" evidence="1">
    <location>
        <begin position="298"/>
        <end position="308"/>
    </location>
</feature>
<feature type="compositionally biased region" description="Basic and acidic residues" evidence="1">
    <location>
        <begin position="448"/>
        <end position="457"/>
    </location>
</feature>
<evidence type="ECO:0000259" key="2">
    <source>
        <dbReference type="SMART" id="SM00233"/>
    </source>
</evidence>
<dbReference type="PANTHER" id="PTHR38700">
    <property type="entry name" value="YALI0E22418P"/>
    <property type="match status" value="1"/>
</dbReference>
<feature type="region of interest" description="Disordered" evidence="1">
    <location>
        <begin position="788"/>
        <end position="838"/>
    </location>
</feature>
<feature type="compositionally biased region" description="Polar residues" evidence="1">
    <location>
        <begin position="274"/>
        <end position="283"/>
    </location>
</feature>
<evidence type="ECO:0000256" key="1">
    <source>
        <dbReference type="SAM" id="MobiDB-lite"/>
    </source>
</evidence>
<gene>
    <name evidence="3" type="ORF">D9757_003424</name>
</gene>
<dbReference type="SUPFAM" id="SSF54236">
    <property type="entry name" value="Ubiquitin-like"/>
    <property type="match status" value="1"/>
</dbReference>
<feature type="region of interest" description="Disordered" evidence="1">
    <location>
        <begin position="224"/>
        <end position="507"/>
    </location>
</feature>
<comment type="caution">
    <text evidence="3">The sequence shown here is derived from an EMBL/GenBank/DDBJ whole genome shotgun (WGS) entry which is preliminary data.</text>
</comment>
<dbReference type="Gene3D" id="3.10.20.90">
    <property type="entry name" value="Phosphatidylinositol 3-kinase Catalytic Subunit, Chain A, domain 1"/>
    <property type="match status" value="1"/>
</dbReference>
<feature type="compositionally biased region" description="Low complexity" evidence="1">
    <location>
        <begin position="181"/>
        <end position="202"/>
    </location>
</feature>
<protein>
    <recommendedName>
        <fullName evidence="2">PH domain-containing protein</fullName>
    </recommendedName>
</protein>
<dbReference type="Proteomes" id="UP000518752">
    <property type="component" value="Unassembled WGS sequence"/>
</dbReference>
<feature type="region of interest" description="Disordered" evidence="1">
    <location>
        <begin position="31"/>
        <end position="57"/>
    </location>
</feature>
<dbReference type="EMBL" id="JAACJN010000023">
    <property type="protein sequence ID" value="KAF5389246.1"/>
    <property type="molecule type" value="Genomic_DNA"/>
</dbReference>
<feature type="region of interest" description="Disordered" evidence="1">
    <location>
        <begin position="181"/>
        <end position="208"/>
    </location>
</feature>
<feature type="domain" description="PH" evidence="2">
    <location>
        <begin position="663"/>
        <end position="777"/>
    </location>
</feature>
<keyword evidence="4" id="KW-1185">Reference proteome</keyword>
<name>A0A8H5HU05_9AGAR</name>
<reference evidence="3 4" key="1">
    <citation type="journal article" date="2020" name="ISME J.">
        <title>Uncovering the hidden diversity of litter-decomposition mechanisms in mushroom-forming fungi.</title>
        <authorList>
            <person name="Floudas D."/>
            <person name="Bentzer J."/>
            <person name="Ahren D."/>
            <person name="Johansson T."/>
            <person name="Persson P."/>
            <person name="Tunlid A."/>
        </authorList>
    </citation>
    <scope>NUCLEOTIDE SEQUENCE [LARGE SCALE GENOMIC DNA]</scope>
    <source>
        <strain evidence="3 4">CBS 406.79</strain>
    </source>
</reference>
<feature type="region of interest" description="Disordered" evidence="1">
    <location>
        <begin position="100"/>
        <end position="128"/>
    </location>
</feature>
<evidence type="ECO:0000313" key="3">
    <source>
        <dbReference type="EMBL" id="KAF5389246.1"/>
    </source>
</evidence>
<accession>A0A8H5HU05</accession>
<dbReference type="InterPro" id="IPR029071">
    <property type="entry name" value="Ubiquitin-like_domsf"/>
</dbReference>
<dbReference type="SUPFAM" id="SSF50729">
    <property type="entry name" value="PH domain-like"/>
    <property type="match status" value="1"/>
</dbReference>
<dbReference type="Gene3D" id="2.30.29.30">
    <property type="entry name" value="Pleckstrin-homology domain (PH domain)/Phosphotyrosine-binding domain (PTB)"/>
    <property type="match status" value="1"/>
</dbReference>
<organism evidence="3 4">
    <name type="scientific">Collybiopsis confluens</name>
    <dbReference type="NCBI Taxonomy" id="2823264"/>
    <lineage>
        <taxon>Eukaryota</taxon>
        <taxon>Fungi</taxon>
        <taxon>Dikarya</taxon>
        <taxon>Basidiomycota</taxon>
        <taxon>Agaricomycotina</taxon>
        <taxon>Agaricomycetes</taxon>
        <taxon>Agaricomycetidae</taxon>
        <taxon>Agaricales</taxon>
        <taxon>Marasmiineae</taxon>
        <taxon>Omphalotaceae</taxon>
        <taxon>Collybiopsis</taxon>
    </lineage>
</organism>
<feature type="compositionally biased region" description="Low complexity" evidence="1">
    <location>
        <begin position="235"/>
        <end position="247"/>
    </location>
</feature>